<name>A0ACC1L0L3_9FUNG</name>
<evidence type="ECO:0000313" key="1">
    <source>
        <dbReference type="EMBL" id="KAJ2798109.1"/>
    </source>
</evidence>
<dbReference type="Proteomes" id="UP001140087">
    <property type="component" value="Unassembled WGS sequence"/>
</dbReference>
<dbReference type="EMBL" id="JANBUN010001445">
    <property type="protein sequence ID" value="KAJ2798109.1"/>
    <property type="molecule type" value="Genomic_DNA"/>
</dbReference>
<organism evidence="1 2">
    <name type="scientific">Coemansia helicoidea</name>
    <dbReference type="NCBI Taxonomy" id="1286919"/>
    <lineage>
        <taxon>Eukaryota</taxon>
        <taxon>Fungi</taxon>
        <taxon>Fungi incertae sedis</taxon>
        <taxon>Zoopagomycota</taxon>
        <taxon>Kickxellomycotina</taxon>
        <taxon>Kickxellomycetes</taxon>
        <taxon>Kickxellales</taxon>
        <taxon>Kickxellaceae</taxon>
        <taxon>Coemansia</taxon>
    </lineage>
</organism>
<evidence type="ECO:0000313" key="2">
    <source>
        <dbReference type="Proteomes" id="UP001140087"/>
    </source>
</evidence>
<protein>
    <submittedName>
        <fullName evidence="1">Uncharacterized protein</fullName>
    </submittedName>
</protein>
<proteinExistence type="predicted"/>
<keyword evidence="2" id="KW-1185">Reference proteome</keyword>
<gene>
    <name evidence="1" type="ORF">H4R21_004062</name>
</gene>
<reference evidence="1" key="1">
    <citation type="submission" date="2022-07" db="EMBL/GenBank/DDBJ databases">
        <title>Phylogenomic reconstructions and comparative analyses of Kickxellomycotina fungi.</title>
        <authorList>
            <person name="Reynolds N.K."/>
            <person name="Stajich J.E."/>
            <person name="Barry K."/>
            <person name="Grigoriev I.V."/>
            <person name="Crous P."/>
            <person name="Smith M.E."/>
        </authorList>
    </citation>
    <scope>NUCLEOTIDE SEQUENCE</scope>
    <source>
        <strain evidence="1">BCRC 34780</strain>
    </source>
</reference>
<comment type="caution">
    <text evidence="1">The sequence shown here is derived from an EMBL/GenBank/DDBJ whole genome shotgun (WGS) entry which is preliminary data.</text>
</comment>
<sequence>MALLACALALAAGAPLALAHEHHHDASLSFDTGEPIGGVLKAHIVLMSIAFGAL</sequence>
<accession>A0ACC1L0L3</accession>
<feature type="non-terminal residue" evidence="1">
    <location>
        <position position="54"/>
    </location>
</feature>